<dbReference type="KEGG" id="agv:OJF2_75390"/>
<dbReference type="GO" id="GO:0005886">
    <property type="term" value="C:plasma membrane"/>
    <property type="evidence" value="ECO:0007669"/>
    <property type="project" value="UniProtKB-SubCell"/>
</dbReference>
<reference evidence="10 11" key="1">
    <citation type="submission" date="2019-08" db="EMBL/GenBank/DDBJ databases">
        <title>Deep-cultivation of Planctomycetes and their phenomic and genomic characterization uncovers novel biology.</title>
        <authorList>
            <person name="Wiegand S."/>
            <person name="Jogler M."/>
            <person name="Boedeker C."/>
            <person name="Pinto D."/>
            <person name="Vollmers J."/>
            <person name="Rivas-Marin E."/>
            <person name="Kohn T."/>
            <person name="Peeters S.H."/>
            <person name="Heuer A."/>
            <person name="Rast P."/>
            <person name="Oberbeckmann S."/>
            <person name="Bunk B."/>
            <person name="Jeske O."/>
            <person name="Meyerdierks A."/>
            <person name="Storesund J.E."/>
            <person name="Kallscheuer N."/>
            <person name="Luecker S."/>
            <person name="Lage O.M."/>
            <person name="Pohl T."/>
            <person name="Merkel B.J."/>
            <person name="Hornburger P."/>
            <person name="Mueller R.-W."/>
            <person name="Bruemmer F."/>
            <person name="Labrenz M."/>
            <person name="Spormann A.M."/>
            <person name="Op den Camp H."/>
            <person name="Overmann J."/>
            <person name="Amann R."/>
            <person name="Jetten M.S.M."/>
            <person name="Mascher T."/>
            <person name="Medema M.H."/>
            <person name="Devos D.P."/>
            <person name="Kaster A.-K."/>
            <person name="Ovreas L."/>
            <person name="Rohde M."/>
            <person name="Galperin M.Y."/>
            <person name="Jogler C."/>
        </authorList>
    </citation>
    <scope>NUCLEOTIDE SEQUENCE [LARGE SCALE GENOMIC DNA]</scope>
    <source>
        <strain evidence="10 11">OJF2</strain>
    </source>
</reference>
<name>A0A5B9WF90_9BACT</name>
<protein>
    <recommendedName>
        <fullName evidence="9">Glycosyltransferase RgtA/B/C/D-like domain-containing protein</fullName>
    </recommendedName>
</protein>
<keyword evidence="11" id="KW-1185">Reference proteome</keyword>
<evidence type="ECO:0000256" key="2">
    <source>
        <dbReference type="ARBA" id="ARBA00022475"/>
    </source>
</evidence>
<feature type="transmembrane region" description="Helical" evidence="8">
    <location>
        <begin position="237"/>
        <end position="253"/>
    </location>
</feature>
<dbReference type="GO" id="GO:0009103">
    <property type="term" value="P:lipopolysaccharide biosynthetic process"/>
    <property type="evidence" value="ECO:0007669"/>
    <property type="project" value="UniProtKB-ARBA"/>
</dbReference>
<dbReference type="GO" id="GO:0016763">
    <property type="term" value="F:pentosyltransferase activity"/>
    <property type="evidence" value="ECO:0007669"/>
    <property type="project" value="TreeGrafter"/>
</dbReference>
<feature type="transmembrane region" description="Helical" evidence="8">
    <location>
        <begin position="130"/>
        <end position="148"/>
    </location>
</feature>
<feature type="transmembrane region" description="Helical" evidence="8">
    <location>
        <begin position="284"/>
        <end position="304"/>
    </location>
</feature>
<feature type="transmembrane region" description="Helical" evidence="8">
    <location>
        <begin position="195"/>
        <end position="216"/>
    </location>
</feature>
<gene>
    <name evidence="10" type="ORF">OJF2_75390</name>
</gene>
<proteinExistence type="predicted"/>
<evidence type="ECO:0000313" key="11">
    <source>
        <dbReference type="Proteomes" id="UP000324233"/>
    </source>
</evidence>
<evidence type="ECO:0000256" key="4">
    <source>
        <dbReference type="ARBA" id="ARBA00022679"/>
    </source>
</evidence>
<keyword evidence="2" id="KW-1003">Cell membrane</keyword>
<feature type="transmembrane region" description="Helical" evidence="8">
    <location>
        <begin position="105"/>
        <end position="124"/>
    </location>
</feature>
<feature type="transmembrane region" description="Helical" evidence="8">
    <location>
        <begin position="259"/>
        <end position="277"/>
    </location>
</feature>
<evidence type="ECO:0000256" key="5">
    <source>
        <dbReference type="ARBA" id="ARBA00022692"/>
    </source>
</evidence>
<keyword evidence="5 8" id="KW-0812">Transmembrane</keyword>
<keyword evidence="7 8" id="KW-0472">Membrane</keyword>
<dbReference type="InterPro" id="IPR038731">
    <property type="entry name" value="RgtA/B/C-like"/>
</dbReference>
<sequence>MSRHAELATVLAICLLGVGLRMVQVAYNFDGDELYSARLAAQPAAEVIRESLADSPHPPLHYFLLSIWERAFGAGEVAARALSILCSAAFLAVAYCVLRRLMAPWPALGALGVLAVSPFFVYYGQQARCYSLIALLWAMNLLVFWRLLDAPMDRGRLLAWASTCALLSWAQYLAVLPVAVEIVFLLPGQSRRHQAVVLTSGVMALASVLPWLIAAMSTRIAMRRDPLSQIGWMDRPQVADLAWFYIGIFGVAPGFQARWLLLALASLCATYYAIGFWRRPSRHAVVLTVMGVVVPAVVFALSFYGPKPVFAERQLIGAALAFVTLTGVWAMNQPRLAGIIMSCLFLWTAAAVPNAFPANSKPPWREVANRLDADYPGTPILAAEDWVAYPVSYYRRRGEVRRVQALPSEPALLLCRPTRDAGLVKGLTPLRTWAWGRASDNSYGLALYEVNADSR</sequence>
<dbReference type="InterPro" id="IPR050297">
    <property type="entry name" value="LipidA_mod_glycosyltrf_83"/>
</dbReference>
<keyword evidence="6 8" id="KW-1133">Transmembrane helix</keyword>
<organism evidence="10 11">
    <name type="scientific">Aquisphaera giovannonii</name>
    <dbReference type="NCBI Taxonomy" id="406548"/>
    <lineage>
        <taxon>Bacteria</taxon>
        <taxon>Pseudomonadati</taxon>
        <taxon>Planctomycetota</taxon>
        <taxon>Planctomycetia</taxon>
        <taxon>Isosphaerales</taxon>
        <taxon>Isosphaeraceae</taxon>
        <taxon>Aquisphaera</taxon>
    </lineage>
</organism>
<keyword evidence="4" id="KW-0808">Transferase</keyword>
<accession>A0A5B9WF90</accession>
<evidence type="ECO:0000313" key="10">
    <source>
        <dbReference type="EMBL" id="QEH38929.1"/>
    </source>
</evidence>
<feature type="transmembrane region" description="Helical" evidence="8">
    <location>
        <begin position="157"/>
        <end position="175"/>
    </location>
</feature>
<dbReference type="Pfam" id="PF13231">
    <property type="entry name" value="PMT_2"/>
    <property type="match status" value="1"/>
</dbReference>
<evidence type="ECO:0000256" key="7">
    <source>
        <dbReference type="ARBA" id="ARBA00023136"/>
    </source>
</evidence>
<evidence type="ECO:0000256" key="1">
    <source>
        <dbReference type="ARBA" id="ARBA00004651"/>
    </source>
</evidence>
<dbReference type="AlphaFoldDB" id="A0A5B9WF90"/>
<dbReference type="PANTHER" id="PTHR33908">
    <property type="entry name" value="MANNOSYLTRANSFERASE YKCB-RELATED"/>
    <property type="match status" value="1"/>
</dbReference>
<comment type="subcellular location">
    <subcellularLocation>
        <location evidence="1">Cell membrane</location>
        <topology evidence="1">Multi-pass membrane protein</topology>
    </subcellularLocation>
</comment>
<dbReference type="EMBL" id="CP042997">
    <property type="protein sequence ID" value="QEH38929.1"/>
    <property type="molecule type" value="Genomic_DNA"/>
</dbReference>
<keyword evidence="3" id="KW-0328">Glycosyltransferase</keyword>
<feature type="domain" description="Glycosyltransferase RgtA/B/C/D-like" evidence="9">
    <location>
        <begin position="57"/>
        <end position="213"/>
    </location>
</feature>
<feature type="transmembrane region" description="Helical" evidence="8">
    <location>
        <begin position="310"/>
        <end position="329"/>
    </location>
</feature>
<evidence type="ECO:0000259" key="9">
    <source>
        <dbReference type="Pfam" id="PF13231"/>
    </source>
</evidence>
<evidence type="ECO:0000256" key="8">
    <source>
        <dbReference type="SAM" id="Phobius"/>
    </source>
</evidence>
<evidence type="ECO:0000256" key="3">
    <source>
        <dbReference type="ARBA" id="ARBA00022676"/>
    </source>
</evidence>
<dbReference type="Proteomes" id="UP000324233">
    <property type="component" value="Chromosome"/>
</dbReference>
<evidence type="ECO:0000256" key="6">
    <source>
        <dbReference type="ARBA" id="ARBA00022989"/>
    </source>
</evidence>
<dbReference type="PANTHER" id="PTHR33908:SF11">
    <property type="entry name" value="MEMBRANE PROTEIN"/>
    <property type="match status" value="1"/>
</dbReference>
<feature type="transmembrane region" description="Helical" evidence="8">
    <location>
        <begin position="77"/>
        <end position="98"/>
    </location>
</feature>